<organism evidence="10 11">
    <name type="scientific">Priapulus caudatus</name>
    <name type="common">Priapulid worm</name>
    <dbReference type="NCBI Taxonomy" id="37621"/>
    <lineage>
        <taxon>Eukaryota</taxon>
        <taxon>Metazoa</taxon>
        <taxon>Ecdysozoa</taxon>
        <taxon>Scalidophora</taxon>
        <taxon>Priapulida</taxon>
        <taxon>Priapulimorpha</taxon>
        <taxon>Priapulimorphida</taxon>
        <taxon>Priapulidae</taxon>
        <taxon>Priapulus</taxon>
    </lineage>
</organism>
<dbReference type="Proteomes" id="UP000695022">
    <property type="component" value="Unplaced"/>
</dbReference>
<evidence type="ECO:0000256" key="4">
    <source>
        <dbReference type="ARBA" id="ARBA00022490"/>
    </source>
</evidence>
<evidence type="ECO:0000313" key="10">
    <source>
        <dbReference type="Proteomes" id="UP000695022"/>
    </source>
</evidence>
<keyword evidence="3" id="KW-0813">Transport</keyword>
<feature type="compositionally biased region" description="Basic residues" evidence="8">
    <location>
        <begin position="213"/>
        <end position="222"/>
    </location>
</feature>
<keyword evidence="6" id="KW-0653">Protein transport</keyword>
<gene>
    <name evidence="11" type="primary">LOC106805024</name>
</gene>
<dbReference type="PANTHER" id="PTHR10527">
    <property type="entry name" value="IMPORTIN BETA"/>
    <property type="match status" value="1"/>
</dbReference>
<evidence type="ECO:0000256" key="2">
    <source>
        <dbReference type="ARBA" id="ARBA00004496"/>
    </source>
</evidence>
<evidence type="ECO:0000256" key="8">
    <source>
        <dbReference type="SAM" id="MobiDB-lite"/>
    </source>
</evidence>
<accession>A0ABM1DPV8</accession>
<evidence type="ECO:0000259" key="9">
    <source>
        <dbReference type="Pfam" id="PF25780"/>
    </source>
</evidence>
<keyword evidence="10" id="KW-1185">Reference proteome</keyword>
<dbReference type="SUPFAM" id="SSF48371">
    <property type="entry name" value="ARM repeat"/>
    <property type="match status" value="1"/>
</dbReference>
<dbReference type="InterPro" id="IPR040122">
    <property type="entry name" value="Importin_beta"/>
</dbReference>
<dbReference type="Gene3D" id="1.25.10.10">
    <property type="entry name" value="Leucine-rich Repeat Variant"/>
    <property type="match status" value="1"/>
</dbReference>
<keyword evidence="5" id="KW-0677">Repeat</keyword>
<sequence length="222" mass="25050">NNVRAHFNNFPPAVINFIKSECLGSIGDPSPLIRATIGILITTIANKSELTQWPQLLPHLCHLLDSEDYNVCEGAFGALQKICEDSSEILDSDALDRPLNVMIPKFLQFFKHSSPKIRAHAISCVNQFIICRAQALMLHIDQFIENLFHLANDDDAEVRKNICRALVMLLEVRMDRLIPHMHSIVEVMSYLSSQQWPTSLPTPGNADGPSTISRRRCHADRR</sequence>
<evidence type="ECO:0000313" key="11">
    <source>
        <dbReference type="RefSeq" id="XP_014661979.1"/>
    </source>
</evidence>
<evidence type="ECO:0000256" key="6">
    <source>
        <dbReference type="ARBA" id="ARBA00022927"/>
    </source>
</evidence>
<evidence type="ECO:0000256" key="7">
    <source>
        <dbReference type="ARBA" id="ARBA00023242"/>
    </source>
</evidence>
<feature type="region of interest" description="Disordered" evidence="8">
    <location>
        <begin position="199"/>
        <end position="222"/>
    </location>
</feature>
<keyword evidence="4" id="KW-0963">Cytoplasm</keyword>
<comment type="subcellular location">
    <subcellularLocation>
        <location evidence="2">Cytoplasm</location>
    </subcellularLocation>
    <subcellularLocation>
        <location evidence="1">Nucleus</location>
    </subcellularLocation>
</comment>
<evidence type="ECO:0000256" key="5">
    <source>
        <dbReference type="ARBA" id="ARBA00022737"/>
    </source>
</evidence>
<dbReference type="InterPro" id="IPR016024">
    <property type="entry name" value="ARM-type_fold"/>
</dbReference>
<keyword evidence="7" id="KW-0539">Nucleus</keyword>
<protein>
    <submittedName>
        <fullName evidence="11">Transportin-1-like</fullName>
    </submittedName>
</protein>
<dbReference type="RefSeq" id="XP_014661979.1">
    <property type="nucleotide sequence ID" value="XM_014806493.1"/>
</dbReference>
<feature type="domain" description="IPO4/5-like TPR repeats" evidence="9">
    <location>
        <begin position="43"/>
        <end position="186"/>
    </location>
</feature>
<dbReference type="InterPro" id="IPR057672">
    <property type="entry name" value="TPR_IPO4/5"/>
</dbReference>
<feature type="non-terminal residue" evidence="11">
    <location>
        <position position="1"/>
    </location>
</feature>
<evidence type="ECO:0000256" key="3">
    <source>
        <dbReference type="ARBA" id="ARBA00022448"/>
    </source>
</evidence>
<reference evidence="11" key="1">
    <citation type="submission" date="2025-08" db="UniProtKB">
        <authorList>
            <consortium name="RefSeq"/>
        </authorList>
    </citation>
    <scope>IDENTIFICATION</scope>
</reference>
<dbReference type="Pfam" id="PF25780">
    <property type="entry name" value="TPR_IPO5"/>
    <property type="match status" value="1"/>
</dbReference>
<proteinExistence type="predicted"/>
<dbReference type="InterPro" id="IPR011989">
    <property type="entry name" value="ARM-like"/>
</dbReference>
<feature type="compositionally biased region" description="Polar residues" evidence="8">
    <location>
        <begin position="199"/>
        <end position="212"/>
    </location>
</feature>
<dbReference type="GeneID" id="106805024"/>
<name>A0ABM1DPV8_PRICU</name>
<evidence type="ECO:0000256" key="1">
    <source>
        <dbReference type="ARBA" id="ARBA00004123"/>
    </source>
</evidence>